<keyword evidence="1" id="KW-0812">Transmembrane</keyword>
<evidence type="ECO:0000256" key="1">
    <source>
        <dbReference type="SAM" id="Phobius"/>
    </source>
</evidence>
<evidence type="ECO:0000313" key="2">
    <source>
        <dbReference type="EMBL" id="WXB05341.1"/>
    </source>
</evidence>
<evidence type="ECO:0000313" key="3">
    <source>
        <dbReference type="Proteomes" id="UP001374803"/>
    </source>
</evidence>
<dbReference type="RefSeq" id="WP_394834985.1">
    <property type="nucleotide sequence ID" value="NZ_CP089929.1"/>
</dbReference>
<feature type="transmembrane region" description="Helical" evidence="1">
    <location>
        <begin position="129"/>
        <end position="152"/>
    </location>
</feature>
<keyword evidence="1" id="KW-1133">Transmembrane helix</keyword>
<proteinExistence type="predicted"/>
<reference evidence="2" key="1">
    <citation type="submission" date="2021-12" db="EMBL/GenBank/DDBJ databases">
        <title>Discovery of the Pendulisporaceae a myxobacterial family with distinct sporulation behavior and unique specialized metabolism.</title>
        <authorList>
            <person name="Garcia R."/>
            <person name="Popoff A."/>
            <person name="Bader C.D."/>
            <person name="Loehr J."/>
            <person name="Walesch S."/>
            <person name="Walt C."/>
            <person name="Boldt J."/>
            <person name="Bunk B."/>
            <person name="Haeckl F.J.F.P.J."/>
            <person name="Gunesch A.P."/>
            <person name="Birkelbach J."/>
            <person name="Nuebel U."/>
            <person name="Pietschmann T."/>
            <person name="Bach T."/>
            <person name="Mueller R."/>
        </authorList>
    </citation>
    <scope>NUCLEOTIDE SEQUENCE</scope>
    <source>
        <strain evidence="2">MSr11367</strain>
    </source>
</reference>
<gene>
    <name evidence="2" type="ORF">LVJ94_51645</name>
</gene>
<keyword evidence="1" id="KW-0472">Membrane</keyword>
<organism evidence="2 3">
    <name type="scientific">Pendulispora rubella</name>
    <dbReference type="NCBI Taxonomy" id="2741070"/>
    <lineage>
        <taxon>Bacteria</taxon>
        <taxon>Pseudomonadati</taxon>
        <taxon>Myxococcota</taxon>
        <taxon>Myxococcia</taxon>
        <taxon>Myxococcales</taxon>
        <taxon>Sorangiineae</taxon>
        <taxon>Pendulisporaceae</taxon>
        <taxon>Pendulispora</taxon>
    </lineage>
</organism>
<accession>A0ABZ2L6D2</accession>
<name>A0ABZ2L6D2_9BACT</name>
<dbReference type="Proteomes" id="UP001374803">
    <property type="component" value="Chromosome"/>
</dbReference>
<protein>
    <submittedName>
        <fullName evidence="2">Uncharacterized protein</fullName>
    </submittedName>
</protein>
<dbReference type="EMBL" id="CP089983">
    <property type="protein sequence ID" value="WXB05341.1"/>
    <property type="molecule type" value="Genomic_DNA"/>
</dbReference>
<sequence>MKPRFPSAQPGKIRQYCGTSVRTLDDAAAQMQALREFHTLLQASSPGRQQHLLTAGYFPSHWQVLVEAGLQCMPLLKDGEADDVALAASHRLDAIAGRLRLHSSEPAAARAVADFDARNHRFRRAERNLLVISLAVLAAVVGLVAWGILAYLKRG</sequence>
<keyword evidence="3" id="KW-1185">Reference proteome</keyword>